<evidence type="ECO:0000256" key="1">
    <source>
        <dbReference type="SAM" id="Coils"/>
    </source>
</evidence>
<feature type="compositionally biased region" description="Basic residues" evidence="2">
    <location>
        <begin position="76"/>
        <end position="85"/>
    </location>
</feature>
<feature type="region of interest" description="Disordered" evidence="2">
    <location>
        <begin position="1"/>
        <end position="31"/>
    </location>
</feature>
<dbReference type="InterPro" id="IPR003609">
    <property type="entry name" value="Pan_app"/>
</dbReference>
<gene>
    <name evidence="5" type="ORF">BRAFLDRAFT_100921</name>
</gene>
<evidence type="ECO:0000313" key="5">
    <source>
        <dbReference type="EMBL" id="EEN62024.1"/>
    </source>
</evidence>
<protein>
    <recommendedName>
        <fullName evidence="6">Apple domain-containing protein</fullName>
    </recommendedName>
</protein>
<feature type="region of interest" description="Disordered" evidence="2">
    <location>
        <begin position="145"/>
        <end position="168"/>
    </location>
</feature>
<proteinExistence type="predicted"/>
<feature type="compositionally biased region" description="Polar residues" evidence="2">
    <location>
        <begin position="9"/>
        <end position="23"/>
    </location>
</feature>
<feature type="region of interest" description="Disordered" evidence="2">
    <location>
        <begin position="75"/>
        <end position="95"/>
    </location>
</feature>
<feature type="region of interest" description="Disordered" evidence="2">
    <location>
        <begin position="222"/>
        <end position="248"/>
    </location>
</feature>
<feature type="compositionally biased region" description="Basic and acidic residues" evidence="2">
    <location>
        <begin position="147"/>
        <end position="158"/>
    </location>
</feature>
<dbReference type="InterPro" id="IPR014767">
    <property type="entry name" value="DAD_dom"/>
</dbReference>
<dbReference type="AlphaFoldDB" id="C3YCI7"/>
<feature type="coiled-coil region" evidence="1">
    <location>
        <begin position="706"/>
        <end position="740"/>
    </location>
</feature>
<dbReference type="Gene3D" id="3.50.4.10">
    <property type="entry name" value="Hepatocyte Growth Factor"/>
    <property type="match status" value="3"/>
</dbReference>
<reference evidence="5" key="1">
    <citation type="journal article" date="2008" name="Nature">
        <title>The amphioxus genome and the evolution of the chordate karyotype.</title>
        <authorList>
            <consortium name="US DOE Joint Genome Institute (JGI-PGF)"/>
            <person name="Putnam N.H."/>
            <person name="Butts T."/>
            <person name="Ferrier D.E.K."/>
            <person name="Furlong R.F."/>
            <person name="Hellsten U."/>
            <person name="Kawashima T."/>
            <person name="Robinson-Rechavi M."/>
            <person name="Shoguchi E."/>
            <person name="Terry A."/>
            <person name="Yu J.-K."/>
            <person name="Benito-Gutierrez E.L."/>
            <person name="Dubchak I."/>
            <person name="Garcia-Fernandez J."/>
            <person name="Gibson-Brown J.J."/>
            <person name="Grigoriev I.V."/>
            <person name="Horton A.C."/>
            <person name="de Jong P.J."/>
            <person name="Jurka J."/>
            <person name="Kapitonov V.V."/>
            <person name="Kohara Y."/>
            <person name="Kuroki Y."/>
            <person name="Lindquist E."/>
            <person name="Lucas S."/>
            <person name="Osoegawa K."/>
            <person name="Pennacchio L.A."/>
            <person name="Salamov A.A."/>
            <person name="Satou Y."/>
            <person name="Sauka-Spengler T."/>
            <person name="Schmutz J."/>
            <person name="Shin-I T."/>
            <person name="Toyoda A."/>
            <person name="Bronner-Fraser M."/>
            <person name="Fujiyama A."/>
            <person name="Holland L.Z."/>
            <person name="Holland P.W.H."/>
            <person name="Satoh N."/>
            <person name="Rokhsar D.S."/>
        </authorList>
    </citation>
    <scope>NUCLEOTIDE SEQUENCE [LARGE SCALE GENOMIC DNA]</scope>
    <source>
        <strain evidence="5">S238N-H82</strain>
        <tissue evidence="5">Testes</tissue>
    </source>
</reference>
<name>C3YCI7_BRAFL</name>
<organism>
    <name type="scientific">Branchiostoma floridae</name>
    <name type="common">Florida lancelet</name>
    <name type="synonym">Amphioxus</name>
    <dbReference type="NCBI Taxonomy" id="7739"/>
    <lineage>
        <taxon>Eukaryota</taxon>
        <taxon>Metazoa</taxon>
        <taxon>Chordata</taxon>
        <taxon>Cephalochordata</taxon>
        <taxon>Leptocardii</taxon>
        <taxon>Amphioxiformes</taxon>
        <taxon>Branchiostomatidae</taxon>
        <taxon>Branchiostoma</taxon>
    </lineage>
</organism>
<dbReference type="eggNOG" id="ENOG502S8NU">
    <property type="taxonomic scope" value="Eukaryota"/>
</dbReference>
<accession>C3YCI7</accession>
<evidence type="ECO:0000259" key="3">
    <source>
        <dbReference type="PROSITE" id="PS50948"/>
    </source>
</evidence>
<dbReference type="SMART" id="SM00473">
    <property type="entry name" value="PAN_AP"/>
    <property type="match status" value="3"/>
</dbReference>
<dbReference type="SUPFAM" id="SSF57414">
    <property type="entry name" value="Hairpin loop containing domain-like"/>
    <property type="match status" value="3"/>
</dbReference>
<dbReference type="EMBL" id="GG666501">
    <property type="protein sequence ID" value="EEN62024.1"/>
    <property type="molecule type" value="Genomic_DNA"/>
</dbReference>
<keyword evidence="1" id="KW-0175">Coiled coil</keyword>
<sequence length="752" mass="86545">MSGFGTGCNGTNASSYDFESPSSDNDESDVVANRLLDDITIGEKAAKSFLQPSREAVEREYDDILEALRTEGVDGKHRRVKRRRPSPPPEPTVPSTWVVNGIRTVTPYRSGATFISPQELKPKYDYFKYKKWPRIRRIGPLGNARRVARDSEGGQERGGRKHRTRLRNAESRRASMCYRTRENVAGETCDGPNYQRSGCSQQNCLGKVKAEGYKENLHRELRQHDEQQAEEAQQSQQEALENRLSQEQEEAEAKDYLNLFTELKTDSQSSSSSSDEDYLNLFTELKTDSQSSSSSSDGGLIDQYFNKETGRFFGDVDTLTGLDYVLESETVDECASKCLDIYPKCLSFNYRPANSGEEEATSKCWLEKENKDTHMDNEDWEKWPHRNYYQRKDILLYFTKMWGNFFVDRNTLINSYRGYDSISAEECARRCLEGYGDYDGVSPKCKSTNYRPANSGAPLTFFKETEGRFFGDASTLIETYRAITVGECARRCLKGYKGYYGYPRCKSFNYRPANSGESNPLSECWLHSENKDTHLSSPNWENWEHRNYYQRKGLTDKYFNKETGRFFGDAFTLIGWDCIYESITVDECARRCLEGYETYDGVNPKCLSFNYRPANSGESTTISKCWLHKENRDTHMDNSEWENWEHRNYYQRKGAPLTFFKEPEGRFFGDASTIIKTYHAITVGECARRCLKGYRDYDGVNPKSAQVTAESEVEQLEEEIEQAQQRNEQARQKQSRQRNGPAAILLLTSALF</sequence>
<evidence type="ECO:0008006" key="6">
    <source>
        <dbReference type="Google" id="ProtNLM"/>
    </source>
</evidence>
<feature type="compositionally biased region" description="Low complexity" evidence="2">
    <location>
        <begin position="230"/>
        <end position="239"/>
    </location>
</feature>
<evidence type="ECO:0000256" key="2">
    <source>
        <dbReference type="SAM" id="MobiDB-lite"/>
    </source>
</evidence>
<dbReference type="PROSITE" id="PS51231">
    <property type="entry name" value="DAD"/>
    <property type="match status" value="1"/>
</dbReference>
<feature type="domain" description="Apple" evidence="3">
    <location>
        <begin position="445"/>
        <end position="553"/>
    </location>
</feature>
<feature type="domain" description="DAD" evidence="4">
    <location>
        <begin position="54"/>
        <end position="85"/>
    </location>
</feature>
<dbReference type="Pfam" id="PF00024">
    <property type="entry name" value="PAN_1"/>
    <property type="match status" value="1"/>
</dbReference>
<dbReference type="PROSITE" id="PS50948">
    <property type="entry name" value="PAN"/>
    <property type="match status" value="1"/>
</dbReference>
<dbReference type="InParanoid" id="C3YCI7"/>
<evidence type="ECO:0000259" key="4">
    <source>
        <dbReference type="PROSITE" id="PS51231"/>
    </source>
</evidence>